<dbReference type="InterPro" id="IPR036165">
    <property type="entry name" value="YefM-like_sf"/>
</dbReference>
<dbReference type="AlphaFoldDB" id="A0A7C9JD79"/>
<protein>
    <recommendedName>
        <fullName evidence="2">Antitoxin</fullName>
    </recommendedName>
</protein>
<reference evidence="3" key="1">
    <citation type="submission" date="2018-08" db="EMBL/GenBank/DDBJ databases">
        <title>Murine metabolic-syndrome-specific gut microbial biobank.</title>
        <authorList>
            <person name="Liu C."/>
        </authorList>
    </citation>
    <scope>NUCLEOTIDE SEQUENCE [LARGE SCALE GENOMIC DNA]</scope>
    <source>
        <strain evidence="3">Z82</strain>
    </source>
</reference>
<proteinExistence type="inferred from homology"/>
<comment type="similarity">
    <text evidence="1 2">Belongs to the phD/YefM antitoxin family.</text>
</comment>
<comment type="caution">
    <text evidence="3">The sequence shown here is derived from an EMBL/GenBank/DDBJ whole genome shotgun (WGS) entry which is preliminary data.</text>
</comment>
<sequence length="92" mass="10829">MPLMRTVSDLQRSFSEVDQLCHETRKPVYITRNGQPDLVIMDADAYREQAILRQEVYEYEMELREKAIQAYEDIKAGKGVPLHEALKRMGWE</sequence>
<gene>
    <name evidence="3" type="ORF">D1639_00270</name>
</gene>
<evidence type="ECO:0000256" key="2">
    <source>
        <dbReference type="RuleBase" id="RU362080"/>
    </source>
</evidence>
<dbReference type="SUPFAM" id="SSF143120">
    <property type="entry name" value="YefM-like"/>
    <property type="match status" value="1"/>
</dbReference>
<evidence type="ECO:0000313" key="3">
    <source>
        <dbReference type="EMBL" id="NBI33494.1"/>
    </source>
</evidence>
<accession>A0A7C9JD79</accession>
<dbReference type="InterPro" id="IPR006442">
    <property type="entry name" value="Antitoxin_Phd/YefM"/>
</dbReference>
<evidence type="ECO:0000256" key="1">
    <source>
        <dbReference type="ARBA" id="ARBA00009981"/>
    </source>
</evidence>
<dbReference type="Pfam" id="PF02604">
    <property type="entry name" value="PhdYeFM_antitox"/>
    <property type="match status" value="1"/>
</dbReference>
<dbReference type="Gene3D" id="3.40.1620.10">
    <property type="entry name" value="YefM-like domain"/>
    <property type="match status" value="1"/>
</dbReference>
<organism evidence="3">
    <name type="scientific">Muribaculaceae bacterium Z82</name>
    <dbReference type="NCBI Taxonomy" id="2304548"/>
    <lineage>
        <taxon>Bacteria</taxon>
        <taxon>Pseudomonadati</taxon>
        <taxon>Bacteroidota</taxon>
        <taxon>Bacteroidia</taxon>
        <taxon>Bacteroidales</taxon>
        <taxon>Muribaculaceae</taxon>
    </lineage>
</organism>
<comment type="function">
    <text evidence="2">Antitoxin component of a type II toxin-antitoxin (TA) system.</text>
</comment>
<dbReference type="NCBIfam" id="TIGR01552">
    <property type="entry name" value="phd_fam"/>
    <property type="match status" value="1"/>
</dbReference>
<dbReference type="EMBL" id="QWKH01000002">
    <property type="protein sequence ID" value="NBI33494.1"/>
    <property type="molecule type" value="Genomic_DNA"/>
</dbReference>
<name>A0A7C9JD79_9BACT</name>